<evidence type="ECO:0000256" key="3">
    <source>
        <dbReference type="ARBA" id="ARBA00023082"/>
    </source>
</evidence>
<keyword evidence="2" id="KW-0805">Transcription regulation</keyword>
<reference evidence="9" key="1">
    <citation type="submission" date="2017-10" db="EMBL/GenBank/DDBJ databases">
        <title>Completed PacBio SMRT sequence of Methylosinus trichosporium OB3b reveals presence of a third large plasmid.</title>
        <authorList>
            <person name="Charles T.C."/>
            <person name="Lynch M.D.J."/>
            <person name="Heil J.R."/>
            <person name="Cheng J."/>
        </authorList>
    </citation>
    <scope>NUCLEOTIDE SEQUENCE [LARGE SCALE GENOMIC DNA]</scope>
    <source>
        <strain evidence="9">OB3b</strain>
        <plasmid evidence="9">pob3b3</plasmid>
    </source>
</reference>
<evidence type="ECO:0000313" key="9">
    <source>
        <dbReference type="Proteomes" id="UP000230709"/>
    </source>
</evidence>
<evidence type="ECO:0000256" key="1">
    <source>
        <dbReference type="ARBA" id="ARBA00010641"/>
    </source>
</evidence>
<dbReference type="Gene3D" id="1.10.10.10">
    <property type="entry name" value="Winged helix-like DNA-binding domain superfamily/Winged helix DNA-binding domain"/>
    <property type="match status" value="1"/>
</dbReference>
<dbReference type="SUPFAM" id="SSF88946">
    <property type="entry name" value="Sigma2 domain of RNA polymerase sigma factors"/>
    <property type="match status" value="1"/>
</dbReference>
<dbReference type="InterPro" id="IPR013249">
    <property type="entry name" value="RNA_pol_sigma70_r4_t2"/>
</dbReference>
<dbReference type="GO" id="GO:0006352">
    <property type="term" value="P:DNA-templated transcription initiation"/>
    <property type="evidence" value="ECO:0007669"/>
    <property type="project" value="InterPro"/>
</dbReference>
<keyword evidence="3" id="KW-0731">Sigma factor</keyword>
<dbReference type="PANTHER" id="PTHR43133">
    <property type="entry name" value="RNA POLYMERASE ECF-TYPE SIGMA FACTO"/>
    <property type="match status" value="1"/>
</dbReference>
<evidence type="ECO:0000256" key="4">
    <source>
        <dbReference type="ARBA" id="ARBA00023163"/>
    </source>
</evidence>
<dbReference type="KEGG" id="mtw:CQW49_23400"/>
<dbReference type="SUPFAM" id="SSF88659">
    <property type="entry name" value="Sigma3 and sigma4 domains of RNA polymerase sigma factors"/>
    <property type="match status" value="1"/>
</dbReference>
<evidence type="ECO:0000259" key="6">
    <source>
        <dbReference type="Pfam" id="PF04542"/>
    </source>
</evidence>
<accession>A0A2D2D7U1</accession>
<feature type="region of interest" description="Disordered" evidence="5">
    <location>
        <begin position="1"/>
        <end position="25"/>
    </location>
</feature>
<dbReference type="InterPro" id="IPR036388">
    <property type="entry name" value="WH-like_DNA-bd_sf"/>
</dbReference>
<dbReference type="STRING" id="595536.GCA_000178815_00015"/>
<geneLocation type="plasmid" evidence="9">
    <name>pob3b3</name>
</geneLocation>
<evidence type="ECO:0000256" key="2">
    <source>
        <dbReference type="ARBA" id="ARBA00023015"/>
    </source>
</evidence>
<dbReference type="NCBIfam" id="TIGR02937">
    <property type="entry name" value="sigma70-ECF"/>
    <property type="match status" value="1"/>
</dbReference>
<keyword evidence="8" id="KW-0614">Plasmid</keyword>
<feature type="domain" description="RNA polymerase sigma-70 region 2" evidence="6">
    <location>
        <begin position="45"/>
        <end position="107"/>
    </location>
</feature>
<dbReference type="Pfam" id="PF08281">
    <property type="entry name" value="Sigma70_r4_2"/>
    <property type="match status" value="1"/>
</dbReference>
<keyword evidence="9" id="KW-1185">Reference proteome</keyword>
<evidence type="ECO:0000256" key="5">
    <source>
        <dbReference type="SAM" id="MobiDB-lite"/>
    </source>
</evidence>
<dbReference type="Pfam" id="PF04542">
    <property type="entry name" value="Sigma70_r2"/>
    <property type="match status" value="1"/>
</dbReference>
<evidence type="ECO:0000259" key="7">
    <source>
        <dbReference type="Pfam" id="PF08281"/>
    </source>
</evidence>
<dbReference type="GO" id="GO:0016987">
    <property type="term" value="F:sigma factor activity"/>
    <property type="evidence" value="ECO:0007669"/>
    <property type="project" value="UniProtKB-KW"/>
</dbReference>
<protein>
    <submittedName>
        <fullName evidence="8">RNA polymerase factor sigma-70</fullName>
    </submittedName>
</protein>
<keyword evidence="4" id="KW-0804">Transcription</keyword>
<dbReference type="InterPro" id="IPR007627">
    <property type="entry name" value="RNA_pol_sigma70_r2"/>
</dbReference>
<gene>
    <name evidence="8" type="ORF">CQW49_23400</name>
</gene>
<dbReference type="InterPro" id="IPR013324">
    <property type="entry name" value="RNA_pol_sigma_r3/r4-like"/>
</dbReference>
<dbReference type="AlphaFoldDB" id="A0A2D2D7U1"/>
<dbReference type="InterPro" id="IPR014284">
    <property type="entry name" value="RNA_pol_sigma-70_dom"/>
</dbReference>
<dbReference type="Gene3D" id="1.10.1740.10">
    <property type="match status" value="1"/>
</dbReference>
<dbReference type="EMBL" id="CP023740">
    <property type="protein sequence ID" value="ATQ71012.1"/>
    <property type="molecule type" value="Genomic_DNA"/>
</dbReference>
<organism evidence="8 9">
    <name type="scientific">Methylosinus trichosporium (strain ATCC 35070 / NCIMB 11131 / UNIQEM 75 / OB3b)</name>
    <dbReference type="NCBI Taxonomy" id="595536"/>
    <lineage>
        <taxon>Bacteria</taxon>
        <taxon>Pseudomonadati</taxon>
        <taxon>Pseudomonadota</taxon>
        <taxon>Alphaproteobacteria</taxon>
        <taxon>Hyphomicrobiales</taxon>
        <taxon>Methylocystaceae</taxon>
        <taxon>Methylosinus</taxon>
    </lineage>
</organism>
<evidence type="ECO:0000313" key="8">
    <source>
        <dbReference type="EMBL" id="ATQ71012.1"/>
    </source>
</evidence>
<comment type="similarity">
    <text evidence="1">Belongs to the sigma-70 factor family. ECF subfamily.</text>
</comment>
<dbReference type="GO" id="GO:0003677">
    <property type="term" value="F:DNA binding"/>
    <property type="evidence" value="ECO:0007669"/>
    <property type="project" value="InterPro"/>
</dbReference>
<dbReference type="Proteomes" id="UP000230709">
    <property type="component" value="Plasmid pOB3b3"/>
</dbReference>
<name>A0A2D2D7U1_METT3</name>
<dbReference type="PANTHER" id="PTHR43133:SF63">
    <property type="entry name" value="RNA POLYMERASE SIGMA FACTOR FECI-RELATED"/>
    <property type="match status" value="1"/>
</dbReference>
<feature type="domain" description="RNA polymerase sigma factor 70 region 4 type 2" evidence="7">
    <location>
        <begin position="142"/>
        <end position="194"/>
    </location>
</feature>
<sequence>MNASQRLHELRSAPKKDRAVEASSSRSITSITSNTLRVRALSVVFMEHRCRLEKHAAKILGSPHSAEDVVQDAYIKAAETAATTEIERPASYLYQIVRNLAIDHYRRTILESRYFTSEEEGSEIVDSTGTPETIVIERLQLRSLAAALADLPKRTQRAFELHSIDGYTQREVAKQLNVSPTLVNFMIRDALKHCREATAQKECGSCSDRSADR</sequence>
<dbReference type="NCBIfam" id="NF005448">
    <property type="entry name" value="PRK07037.1"/>
    <property type="match status" value="1"/>
</dbReference>
<feature type="compositionally biased region" description="Basic and acidic residues" evidence="5">
    <location>
        <begin position="1"/>
        <end position="20"/>
    </location>
</feature>
<dbReference type="InterPro" id="IPR039425">
    <property type="entry name" value="RNA_pol_sigma-70-like"/>
</dbReference>
<dbReference type="InterPro" id="IPR013325">
    <property type="entry name" value="RNA_pol_sigma_r2"/>
</dbReference>
<proteinExistence type="inferred from homology"/>